<dbReference type="GO" id="GO:0000785">
    <property type="term" value="C:chromatin"/>
    <property type="evidence" value="ECO:0007669"/>
    <property type="project" value="TreeGrafter"/>
</dbReference>
<dbReference type="AlphaFoldDB" id="A0AAD6UAH0"/>
<protein>
    <submittedName>
        <fullName evidence="12">PINIT domain-containing protein</fullName>
    </submittedName>
</protein>
<dbReference type="InterPro" id="IPR004181">
    <property type="entry name" value="Znf_MIZ"/>
</dbReference>
<dbReference type="Pfam" id="PF14324">
    <property type="entry name" value="PINIT"/>
    <property type="match status" value="1"/>
</dbReference>
<keyword evidence="6" id="KW-0833">Ubl conjugation pathway</keyword>
<proteinExistence type="inferred from homology"/>
<dbReference type="InterPro" id="IPR023321">
    <property type="entry name" value="PINIT"/>
</dbReference>
<dbReference type="Proteomes" id="UP001222325">
    <property type="component" value="Unassembled WGS sequence"/>
</dbReference>
<sequence>MAASNTAAVWSELDATCKAFPYGTVADLKQIILSINNQCGTHMIRSGRKQELVDRLSMQLGAWKSNNDFAKWMAAKPIIDAIHLPVSSFMPSMPMASLPAPRGISAPYLAASNPAQVPLPLSRSVSTSALPKSTYFSPGYRFKQSPFYSIDQVVSSVLECPESYTSSDRRECTLQFTLNDEQLAKLRAPGSPYQLRLFCTSSKFYSPGYNGNAECLVEFPPTCEIYVNDVQLKGALLKGIKKRPGTAPPPDLGVTVAANAVRMIYINSGQGQLELKKYYLVAQLVKAQTVSALVDQLRTNRFVSGADIRRQMVAAMPDDDEIIAGSLKMSLKCPLSFMRISTPCRSSKCTHSQCFDATSWYSMMQQTTTWLCPVCENTLDWRELIIDGYFAEILKTTPDSVDDVLIESDGEWRTADGRYSSSGGGAAGPPQYELIDSDSDSD</sequence>
<evidence type="ECO:0000256" key="6">
    <source>
        <dbReference type="ARBA" id="ARBA00022786"/>
    </source>
</evidence>
<keyword evidence="13" id="KW-1185">Reference proteome</keyword>
<dbReference type="InterPro" id="IPR013083">
    <property type="entry name" value="Znf_RING/FYVE/PHD"/>
</dbReference>
<keyword evidence="7" id="KW-0862">Zinc</keyword>
<organism evidence="12 13">
    <name type="scientific">Mycena belliarum</name>
    <dbReference type="NCBI Taxonomy" id="1033014"/>
    <lineage>
        <taxon>Eukaryota</taxon>
        <taxon>Fungi</taxon>
        <taxon>Dikarya</taxon>
        <taxon>Basidiomycota</taxon>
        <taxon>Agaricomycotina</taxon>
        <taxon>Agaricomycetes</taxon>
        <taxon>Agaricomycetidae</taxon>
        <taxon>Agaricales</taxon>
        <taxon>Marasmiineae</taxon>
        <taxon>Mycenaceae</taxon>
        <taxon>Mycena</taxon>
    </lineage>
</organism>
<dbReference type="PROSITE" id="PS51044">
    <property type="entry name" value="ZF_SP_RING"/>
    <property type="match status" value="1"/>
</dbReference>
<dbReference type="InterPro" id="IPR038654">
    <property type="entry name" value="PINIT_sf"/>
</dbReference>
<feature type="domain" description="PINIT" evidence="11">
    <location>
        <begin position="127"/>
        <end position="288"/>
    </location>
</feature>
<name>A0AAD6UAH0_9AGAR</name>
<evidence type="ECO:0000256" key="7">
    <source>
        <dbReference type="ARBA" id="ARBA00022833"/>
    </source>
</evidence>
<evidence type="ECO:0000256" key="8">
    <source>
        <dbReference type="PROSITE-ProRule" id="PRU00452"/>
    </source>
</evidence>
<evidence type="ECO:0000313" key="12">
    <source>
        <dbReference type="EMBL" id="KAJ7093396.1"/>
    </source>
</evidence>
<evidence type="ECO:0000256" key="5">
    <source>
        <dbReference type="ARBA" id="ARBA00022771"/>
    </source>
</evidence>
<dbReference type="PANTHER" id="PTHR10782:SF4">
    <property type="entry name" value="TONALLI, ISOFORM E"/>
    <property type="match status" value="1"/>
</dbReference>
<reference evidence="12" key="1">
    <citation type="submission" date="2023-03" db="EMBL/GenBank/DDBJ databases">
        <title>Massive genome expansion in bonnet fungi (Mycena s.s.) driven by repeated elements and novel gene families across ecological guilds.</title>
        <authorList>
            <consortium name="Lawrence Berkeley National Laboratory"/>
            <person name="Harder C.B."/>
            <person name="Miyauchi S."/>
            <person name="Viragh M."/>
            <person name="Kuo A."/>
            <person name="Thoen E."/>
            <person name="Andreopoulos B."/>
            <person name="Lu D."/>
            <person name="Skrede I."/>
            <person name="Drula E."/>
            <person name="Henrissat B."/>
            <person name="Morin E."/>
            <person name="Kohler A."/>
            <person name="Barry K."/>
            <person name="LaButti K."/>
            <person name="Morin E."/>
            <person name="Salamov A."/>
            <person name="Lipzen A."/>
            <person name="Mereny Z."/>
            <person name="Hegedus B."/>
            <person name="Baldrian P."/>
            <person name="Stursova M."/>
            <person name="Weitz H."/>
            <person name="Taylor A."/>
            <person name="Grigoriev I.V."/>
            <person name="Nagy L.G."/>
            <person name="Martin F."/>
            <person name="Kauserud H."/>
        </authorList>
    </citation>
    <scope>NUCLEOTIDE SEQUENCE</scope>
    <source>
        <strain evidence="12">CBHHK173m</strain>
    </source>
</reference>
<comment type="pathway">
    <text evidence="1">Protein modification; protein sumoylation.</text>
</comment>
<dbReference type="SUPFAM" id="SSF57850">
    <property type="entry name" value="RING/U-box"/>
    <property type="match status" value="1"/>
</dbReference>
<dbReference type="PROSITE" id="PS51466">
    <property type="entry name" value="PINIT"/>
    <property type="match status" value="1"/>
</dbReference>
<keyword evidence="3" id="KW-0808">Transferase</keyword>
<dbReference type="Gene3D" id="3.30.40.10">
    <property type="entry name" value="Zinc/RING finger domain, C3HC4 (zinc finger)"/>
    <property type="match status" value="1"/>
</dbReference>
<dbReference type="EMBL" id="JARJCN010000016">
    <property type="protein sequence ID" value="KAJ7093396.1"/>
    <property type="molecule type" value="Genomic_DNA"/>
</dbReference>
<comment type="caution">
    <text evidence="12">The sequence shown here is derived from an EMBL/GenBank/DDBJ whole genome shotgun (WGS) entry which is preliminary data.</text>
</comment>
<evidence type="ECO:0000256" key="4">
    <source>
        <dbReference type="ARBA" id="ARBA00022723"/>
    </source>
</evidence>
<dbReference type="PANTHER" id="PTHR10782">
    <property type="entry name" value="ZINC FINGER MIZ DOMAIN-CONTAINING PROTEIN"/>
    <property type="match status" value="1"/>
</dbReference>
<evidence type="ECO:0000256" key="9">
    <source>
        <dbReference type="SAM" id="MobiDB-lite"/>
    </source>
</evidence>
<evidence type="ECO:0000313" key="13">
    <source>
        <dbReference type="Proteomes" id="UP001222325"/>
    </source>
</evidence>
<keyword evidence="4" id="KW-0479">Metal-binding</keyword>
<dbReference type="Gene3D" id="2.60.120.780">
    <property type="entry name" value="PINIT domain"/>
    <property type="match status" value="1"/>
</dbReference>
<comment type="similarity">
    <text evidence="2">Belongs to the PIAS family.</text>
</comment>
<accession>A0AAD6UAH0</accession>
<evidence type="ECO:0000256" key="1">
    <source>
        <dbReference type="ARBA" id="ARBA00004718"/>
    </source>
</evidence>
<evidence type="ECO:0000256" key="3">
    <source>
        <dbReference type="ARBA" id="ARBA00022679"/>
    </source>
</evidence>
<evidence type="ECO:0000256" key="2">
    <source>
        <dbReference type="ARBA" id="ARBA00005383"/>
    </source>
</evidence>
<keyword evidence="5 8" id="KW-0863">Zinc-finger</keyword>
<dbReference type="GO" id="GO:0016925">
    <property type="term" value="P:protein sumoylation"/>
    <property type="evidence" value="ECO:0007669"/>
    <property type="project" value="TreeGrafter"/>
</dbReference>
<dbReference type="Pfam" id="PF02891">
    <property type="entry name" value="zf-MIZ"/>
    <property type="match status" value="1"/>
</dbReference>
<feature type="region of interest" description="Disordered" evidence="9">
    <location>
        <begin position="414"/>
        <end position="442"/>
    </location>
</feature>
<gene>
    <name evidence="12" type="ORF">B0H15DRAFT_157555</name>
</gene>
<dbReference type="GO" id="GO:0008270">
    <property type="term" value="F:zinc ion binding"/>
    <property type="evidence" value="ECO:0007669"/>
    <property type="project" value="UniProtKB-KW"/>
</dbReference>
<feature type="domain" description="SP-RING-type" evidence="10">
    <location>
        <begin position="318"/>
        <end position="403"/>
    </location>
</feature>
<dbReference type="GO" id="GO:0061665">
    <property type="term" value="F:SUMO ligase activity"/>
    <property type="evidence" value="ECO:0007669"/>
    <property type="project" value="TreeGrafter"/>
</dbReference>
<evidence type="ECO:0000259" key="11">
    <source>
        <dbReference type="PROSITE" id="PS51466"/>
    </source>
</evidence>
<evidence type="ECO:0000259" key="10">
    <source>
        <dbReference type="PROSITE" id="PS51044"/>
    </source>
</evidence>